<evidence type="ECO:0000256" key="5">
    <source>
        <dbReference type="ARBA" id="ARBA00022827"/>
    </source>
</evidence>
<dbReference type="SUPFAM" id="SSF54373">
    <property type="entry name" value="FAD-linked reductases, C-terminal domain"/>
    <property type="match status" value="1"/>
</dbReference>
<evidence type="ECO:0000259" key="11">
    <source>
        <dbReference type="PROSITE" id="PS00623"/>
    </source>
</evidence>
<dbReference type="InterPro" id="IPR000172">
    <property type="entry name" value="GMC_OxRdtase_N"/>
</dbReference>
<dbReference type="InterPro" id="IPR012132">
    <property type="entry name" value="GMC_OxRdtase"/>
</dbReference>
<evidence type="ECO:0000256" key="4">
    <source>
        <dbReference type="ARBA" id="ARBA00022729"/>
    </source>
</evidence>
<keyword evidence="5 9" id="KW-0274">FAD</keyword>
<dbReference type="Gene3D" id="3.50.50.60">
    <property type="entry name" value="FAD/NAD(P)-binding domain"/>
    <property type="match status" value="1"/>
</dbReference>
<feature type="domain" description="Glucose-methanol-choline oxidoreductase N-terminal" evidence="11">
    <location>
        <begin position="159"/>
        <end position="182"/>
    </location>
</feature>
<dbReference type="Pfam" id="PF05199">
    <property type="entry name" value="GMC_oxred_C"/>
    <property type="match status" value="1"/>
</dbReference>
<keyword evidence="3 10" id="KW-0285">Flavoprotein</keyword>
<feature type="active site" description="Proton acceptor" evidence="8">
    <location>
        <position position="653"/>
    </location>
</feature>
<dbReference type="Pfam" id="PF00732">
    <property type="entry name" value="GMC_oxred_N"/>
    <property type="match status" value="1"/>
</dbReference>
<organism evidence="13 14">
    <name type="scientific">Favolaschia claudopus</name>
    <dbReference type="NCBI Taxonomy" id="2862362"/>
    <lineage>
        <taxon>Eukaryota</taxon>
        <taxon>Fungi</taxon>
        <taxon>Dikarya</taxon>
        <taxon>Basidiomycota</taxon>
        <taxon>Agaricomycotina</taxon>
        <taxon>Agaricomycetes</taxon>
        <taxon>Agaricomycetidae</taxon>
        <taxon>Agaricales</taxon>
        <taxon>Marasmiineae</taxon>
        <taxon>Mycenaceae</taxon>
        <taxon>Favolaschia</taxon>
    </lineage>
</organism>
<dbReference type="AlphaFoldDB" id="A0AAV9ZZK3"/>
<feature type="domain" description="Glucose-methanol-choline oxidoreductase N-terminal" evidence="12">
    <location>
        <begin position="354"/>
        <end position="368"/>
    </location>
</feature>
<dbReference type="InterPro" id="IPR007867">
    <property type="entry name" value="GMC_OxRtase_C"/>
</dbReference>
<dbReference type="SUPFAM" id="SSF51905">
    <property type="entry name" value="FAD/NAD(P)-binding domain"/>
    <property type="match status" value="1"/>
</dbReference>
<evidence type="ECO:0000256" key="3">
    <source>
        <dbReference type="ARBA" id="ARBA00022630"/>
    </source>
</evidence>
<comment type="similarity">
    <text evidence="2 10">Belongs to the GMC oxidoreductase family.</text>
</comment>
<evidence type="ECO:0000256" key="6">
    <source>
        <dbReference type="ARBA" id="ARBA00023002"/>
    </source>
</evidence>
<gene>
    <name evidence="13" type="ORF">R3P38DRAFT_3069749</name>
</gene>
<evidence type="ECO:0000256" key="1">
    <source>
        <dbReference type="ARBA" id="ARBA00001974"/>
    </source>
</evidence>
<evidence type="ECO:0000256" key="9">
    <source>
        <dbReference type="PIRSR" id="PIRSR000137-2"/>
    </source>
</evidence>
<dbReference type="Proteomes" id="UP001362999">
    <property type="component" value="Unassembled WGS sequence"/>
</dbReference>
<evidence type="ECO:0000256" key="7">
    <source>
        <dbReference type="ARBA" id="ARBA00023180"/>
    </source>
</evidence>
<evidence type="ECO:0000313" key="14">
    <source>
        <dbReference type="Proteomes" id="UP001362999"/>
    </source>
</evidence>
<dbReference type="PROSITE" id="PS00624">
    <property type="entry name" value="GMC_OXRED_2"/>
    <property type="match status" value="1"/>
</dbReference>
<keyword evidence="7" id="KW-0325">Glycoprotein</keyword>
<dbReference type="Gene3D" id="3.30.560.10">
    <property type="entry name" value="Glucose Oxidase, domain 3"/>
    <property type="match status" value="1"/>
</dbReference>
<accession>A0AAV9ZZK3</accession>
<evidence type="ECO:0000259" key="12">
    <source>
        <dbReference type="PROSITE" id="PS00624"/>
    </source>
</evidence>
<dbReference type="PANTHER" id="PTHR11552">
    <property type="entry name" value="GLUCOSE-METHANOL-CHOLINE GMC OXIDOREDUCTASE"/>
    <property type="match status" value="1"/>
</dbReference>
<dbReference type="EMBL" id="JAWWNJ010000096">
    <property type="protein sequence ID" value="KAK6996653.1"/>
    <property type="molecule type" value="Genomic_DNA"/>
</dbReference>
<evidence type="ECO:0000256" key="2">
    <source>
        <dbReference type="ARBA" id="ARBA00010790"/>
    </source>
</evidence>
<evidence type="ECO:0000313" key="13">
    <source>
        <dbReference type="EMBL" id="KAK6996653.1"/>
    </source>
</evidence>
<sequence length="675" mass="72581">MPCVVRVAMPSGLISATGGVTDQSTTSRIRSRFKRSSHTNRSNLWNMQLLRHLWSLPLLAAAQLALAEIDIQNINSISQEYDYIIIGGGPAGLTLANRLTEDPHVQVLVLEAGASRPNDPLIDIPGFLGSTVGNSSYDWLFETVPQIHANNNTFIMNRGKVLGGSTAINFMAWGRPALNEIDAIGALGNPGWTGENLFKYMRKAETFMRPSPTYALENNLTFIPSAHGTSGPLHNSFSKFISDAQRPWLSALEALGVRKIEDALAGEDVGAWMAPAAIDGTSVTRSYAASAYFVPVSGRTNLNVVTGAEATRIVVQNGAAQGSMAAATAVEFRMGSERLSVRVKPGAEVILSAGTIKTPQLLELSGIGDPVILQGFGIDTKVALPGVGEGIIDQVFFGVSYELKNDSIITLDDLRDPTFLADAFAEYETNKTGILTLGVTGFALLPLQTIVGSSKTAVKMIDAQAAKIAKGNYTAAQKEKWSVIIEGLRAPRKRGLIEIVAFPGFFTSASAPQPGKKYLTFTGNLHFPFSTGSIHIASGNPLVQPSIDPRYYEQEFDIQVLVEALKFLRRLGKTGGFKDLFEAEVDPGVEVQTDEEIIDYIKNHGGPEYHTVGSAAMLPREKGGVVSPELKVYGTSNIRVVDYSILPIQISAHPMSTLYGISEKAADIIRGIVTV</sequence>
<evidence type="ECO:0000256" key="10">
    <source>
        <dbReference type="RuleBase" id="RU003968"/>
    </source>
</evidence>
<reference evidence="13 14" key="1">
    <citation type="journal article" date="2024" name="J Genomics">
        <title>Draft genome sequencing and assembly of Favolaschia claudopus CIRM-BRFM 2984 isolated from oak limbs.</title>
        <authorList>
            <person name="Navarro D."/>
            <person name="Drula E."/>
            <person name="Chaduli D."/>
            <person name="Cazenave R."/>
            <person name="Ahrendt S."/>
            <person name="Wang J."/>
            <person name="Lipzen A."/>
            <person name="Daum C."/>
            <person name="Barry K."/>
            <person name="Grigoriev I.V."/>
            <person name="Favel A."/>
            <person name="Rosso M.N."/>
            <person name="Martin F."/>
        </authorList>
    </citation>
    <scope>NUCLEOTIDE SEQUENCE [LARGE SCALE GENOMIC DNA]</scope>
    <source>
        <strain evidence="13 14">CIRM-BRFM 2984</strain>
    </source>
</reference>
<evidence type="ECO:0000256" key="8">
    <source>
        <dbReference type="PIRSR" id="PIRSR000137-1"/>
    </source>
</evidence>
<protein>
    <submittedName>
        <fullName evidence="13">GMC oxidoreductase</fullName>
    </submittedName>
</protein>
<keyword evidence="6" id="KW-0560">Oxidoreductase</keyword>
<feature type="binding site" evidence="9">
    <location>
        <position position="161"/>
    </location>
    <ligand>
        <name>FAD</name>
        <dbReference type="ChEBI" id="CHEBI:57692"/>
    </ligand>
</feature>
<keyword evidence="4" id="KW-0732">Signal</keyword>
<dbReference type="PANTHER" id="PTHR11552:SF201">
    <property type="entry name" value="GLUCOSE-METHANOL-CHOLINE OXIDOREDUCTASE N-TERMINAL DOMAIN-CONTAINING PROTEIN"/>
    <property type="match status" value="1"/>
</dbReference>
<name>A0AAV9ZZK3_9AGAR</name>
<proteinExistence type="inferred from homology"/>
<comment type="cofactor">
    <cofactor evidence="1 9">
        <name>FAD</name>
        <dbReference type="ChEBI" id="CHEBI:57692"/>
    </cofactor>
</comment>
<keyword evidence="14" id="KW-1185">Reference proteome</keyword>
<dbReference type="GO" id="GO:0016614">
    <property type="term" value="F:oxidoreductase activity, acting on CH-OH group of donors"/>
    <property type="evidence" value="ECO:0007669"/>
    <property type="project" value="InterPro"/>
</dbReference>
<dbReference type="InterPro" id="IPR036188">
    <property type="entry name" value="FAD/NAD-bd_sf"/>
</dbReference>
<dbReference type="GO" id="GO:0050660">
    <property type="term" value="F:flavin adenine dinucleotide binding"/>
    <property type="evidence" value="ECO:0007669"/>
    <property type="project" value="InterPro"/>
</dbReference>
<dbReference type="PROSITE" id="PS00623">
    <property type="entry name" value="GMC_OXRED_1"/>
    <property type="match status" value="1"/>
</dbReference>
<dbReference type="PIRSF" id="PIRSF000137">
    <property type="entry name" value="Alcohol_oxidase"/>
    <property type="match status" value="1"/>
</dbReference>
<comment type="caution">
    <text evidence="13">The sequence shown here is derived from an EMBL/GenBank/DDBJ whole genome shotgun (WGS) entry which is preliminary data.</text>
</comment>
<feature type="active site" description="Proton donor" evidence="8">
    <location>
        <position position="610"/>
    </location>
</feature>